<dbReference type="Gene3D" id="3.40.630.10">
    <property type="entry name" value="Zn peptidases"/>
    <property type="match status" value="1"/>
</dbReference>
<dbReference type="PIRSF" id="PIRSF005962">
    <property type="entry name" value="Pept_M20D_amidohydro"/>
    <property type="match status" value="1"/>
</dbReference>
<evidence type="ECO:0000256" key="1">
    <source>
        <dbReference type="ARBA" id="ARBA00022801"/>
    </source>
</evidence>
<dbReference type="InterPro" id="IPR002933">
    <property type="entry name" value="Peptidase_M20"/>
</dbReference>
<keyword evidence="2" id="KW-0464">Manganese</keyword>
<dbReference type="AlphaFoldDB" id="C6BUJ8"/>
<dbReference type="GO" id="GO:0019877">
    <property type="term" value="P:diaminopimelate biosynthetic process"/>
    <property type="evidence" value="ECO:0007669"/>
    <property type="project" value="UniProtKB-ARBA"/>
</dbReference>
<dbReference type="SUPFAM" id="SSF55031">
    <property type="entry name" value="Bacterial exopeptidase dimerisation domain"/>
    <property type="match status" value="1"/>
</dbReference>
<feature type="binding site" evidence="2">
    <location>
        <position position="389"/>
    </location>
    <ligand>
        <name>Mn(2+)</name>
        <dbReference type="ChEBI" id="CHEBI:29035"/>
        <label>2</label>
    </ligand>
</feature>
<feature type="binding site" evidence="2">
    <location>
        <position position="172"/>
    </location>
    <ligand>
        <name>Mn(2+)</name>
        <dbReference type="ChEBI" id="CHEBI:29035"/>
        <label>2</label>
    </ligand>
</feature>
<dbReference type="FunFam" id="3.30.70.360:FF:000001">
    <property type="entry name" value="N-acetyldiaminopimelate deacetylase"/>
    <property type="match status" value="1"/>
</dbReference>
<dbReference type="OrthoDB" id="9777385at2"/>
<dbReference type="Proteomes" id="UP000002601">
    <property type="component" value="Chromosome"/>
</dbReference>
<dbReference type="SUPFAM" id="SSF53187">
    <property type="entry name" value="Zn-dependent exopeptidases"/>
    <property type="match status" value="1"/>
</dbReference>
<dbReference type="Pfam" id="PF01546">
    <property type="entry name" value="Peptidase_M20"/>
    <property type="match status" value="1"/>
</dbReference>
<dbReference type="Pfam" id="PF07687">
    <property type="entry name" value="M20_dimer"/>
    <property type="match status" value="1"/>
</dbReference>
<dbReference type="InterPro" id="IPR017439">
    <property type="entry name" value="Amidohydrolase"/>
</dbReference>
<keyword evidence="2" id="KW-0479">Metal-binding</keyword>
<feature type="domain" description="Peptidase M20 dimerisation" evidence="3">
    <location>
        <begin position="195"/>
        <end position="290"/>
    </location>
</feature>
<dbReference type="GO" id="GO:0050118">
    <property type="term" value="F:N-acetyldiaminopimelate deacetylase activity"/>
    <property type="evidence" value="ECO:0007669"/>
    <property type="project" value="UniProtKB-ARBA"/>
</dbReference>
<keyword evidence="5" id="KW-1185">Reference proteome</keyword>
<dbReference type="HOGENOM" id="CLU_023257_6_0_7"/>
<feature type="binding site" evidence="2">
    <location>
        <position position="145"/>
    </location>
    <ligand>
        <name>Mn(2+)</name>
        <dbReference type="ChEBI" id="CHEBI:29035"/>
        <label>2</label>
    </ligand>
</feature>
<dbReference type="GO" id="GO:0046872">
    <property type="term" value="F:metal ion binding"/>
    <property type="evidence" value="ECO:0007669"/>
    <property type="project" value="UniProtKB-KW"/>
</dbReference>
<sequence length="417" mass="44833">MNLTQLVRTELDDLVRIYKHLHANPELSREEVKSSKLVADQLEECGISVTRNFGGYGVVGILENGDGPTVMVRGDMDALPITEETGLDYASSVRGKDPSGNDTGVMHACGHDVHMTTLVGTARVLSKFKESWSGKIIFVGQPAEESMSGARAMIEQGLFGKFGTPDYCLATHVITKLEAGNIMVKSGPIMAGTYQLKITVRGVGGHGAIPQECIDPVVLAARIVTSLQTIVSREFSPLDPAVVTVGSIHGGTRANIIPGEVVMEVTARFCNSEGHDRIFDSVKRICKYEALSMGLPEELLPIVEFDDESDLPATTNDSGLADIVRKAAAEHLGAEKVHEAEMVMGSEDFSLFRTAGGMETPSCLFFTGATSAEEMTLFYEKGINPPSIHNSKFYPPPEPTIKTAVTTMAGTVLRILS</sequence>
<protein>
    <submittedName>
        <fullName evidence="4">Amidohydrolase</fullName>
        <ecNumber evidence="4">3.5.1.32</ecNumber>
    </submittedName>
</protein>
<dbReference type="InterPro" id="IPR036264">
    <property type="entry name" value="Bact_exopeptidase_dim_dom"/>
</dbReference>
<keyword evidence="1 4" id="KW-0378">Hydrolase</keyword>
<evidence type="ECO:0000259" key="3">
    <source>
        <dbReference type="Pfam" id="PF07687"/>
    </source>
</evidence>
<dbReference type="EMBL" id="CP001649">
    <property type="protein sequence ID" value="ACS80007.1"/>
    <property type="molecule type" value="Genomic_DNA"/>
</dbReference>
<dbReference type="eggNOG" id="COG1473">
    <property type="taxonomic scope" value="Bacteria"/>
</dbReference>
<name>C6BUJ8_MARSD</name>
<feature type="binding site" evidence="2">
    <location>
        <position position="109"/>
    </location>
    <ligand>
        <name>Mn(2+)</name>
        <dbReference type="ChEBI" id="CHEBI:29035"/>
        <label>2</label>
    </ligand>
</feature>
<dbReference type="RefSeq" id="WP_015851823.1">
    <property type="nucleotide sequence ID" value="NC_012881.1"/>
</dbReference>
<dbReference type="STRING" id="526222.Desal_1947"/>
<evidence type="ECO:0000313" key="5">
    <source>
        <dbReference type="Proteomes" id="UP000002601"/>
    </source>
</evidence>
<gene>
    <name evidence="4" type="ordered locus">Desal_1947</name>
</gene>
<dbReference type="KEGG" id="dsa:Desal_1947"/>
<organism evidence="4 5">
    <name type="scientific">Maridesulfovibrio salexigens (strain ATCC 14822 / DSM 2638 / NCIMB 8403 / VKM B-1763)</name>
    <name type="common">Desulfovibrio salexigens</name>
    <dbReference type="NCBI Taxonomy" id="526222"/>
    <lineage>
        <taxon>Bacteria</taxon>
        <taxon>Pseudomonadati</taxon>
        <taxon>Thermodesulfobacteriota</taxon>
        <taxon>Desulfovibrionia</taxon>
        <taxon>Desulfovibrionales</taxon>
        <taxon>Desulfovibrionaceae</taxon>
        <taxon>Maridesulfovibrio</taxon>
    </lineage>
</organism>
<dbReference type="NCBIfam" id="TIGR01891">
    <property type="entry name" value="amidohydrolases"/>
    <property type="match status" value="1"/>
</dbReference>
<dbReference type="Gene3D" id="3.30.70.360">
    <property type="match status" value="1"/>
</dbReference>
<evidence type="ECO:0000313" key="4">
    <source>
        <dbReference type="EMBL" id="ACS80007.1"/>
    </source>
</evidence>
<dbReference type="EC" id="3.5.1.32" evidence="4"/>
<comment type="cofactor">
    <cofactor evidence="2">
        <name>Mn(2+)</name>
        <dbReference type="ChEBI" id="CHEBI:29035"/>
    </cofactor>
    <text evidence="2">The Mn(2+) ion enhances activity.</text>
</comment>
<proteinExistence type="predicted"/>
<feature type="binding site" evidence="2">
    <location>
        <position position="111"/>
    </location>
    <ligand>
        <name>Mn(2+)</name>
        <dbReference type="ChEBI" id="CHEBI:29035"/>
        <label>2</label>
    </ligand>
</feature>
<dbReference type="GO" id="GO:0047980">
    <property type="term" value="F:hippurate hydrolase activity"/>
    <property type="evidence" value="ECO:0007669"/>
    <property type="project" value="UniProtKB-EC"/>
</dbReference>
<reference evidence="4 5" key="1">
    <citation type="submission" date="2009-06" db="EMBL/GenBank/DDBJ databases">
        <title>Complete sequence of Desulfovibrio salexigens DSM 2638.</title>
        <authorList>
            <consortium name="US DOE Joint Genome Institute"/>
            <person name="Lucas S."/>
            <person name="Copeland A."/>
            <person name="Lapidus A."/>
            <person name="Glavina del Rio T."/>
            <person name="Tice H."/>
            <person name="Bruce D."/>
            <person name="Goodwin L."/>
            <person name="Pitluck S."/>
            <person name="Munk A.C."/>
            <person name="Brettin T."/>
            <person name="Detter J.C."/>
            <person name="Han C."/>
            <person name="Tapia R."/>
            <person name="Larimer F."/>
            <person name="Land M."/>
            <person name="Hauser L."/>
            <person name="Kyrpides N."/>
            <person name="Anderson I."/>
            <person name="Wall J.D."/>
            <person name="Arkin A.P."/>
            <person name="Dehal P."/>
            <person name="Chivian D."/>
            <person name="Giles B."/>
            <person name="Hazen T.C."/>
        </authorList>
    </citation>
    <scope>NUCLEOTIDE SEQUENCE [LARGE SCALE GENOMIC DNA]</scope>
    <source>
        <strain evidence="5">ATCC 14822 / DSM 2638 / NCIMB 8403 / VKM B-1763</strain>
    </source>
</reference>
<dbReference type="PANTHER" id="PTHR11014:SF63">
    <property type="entry name" value="METALLOPEPTIDASE, PUTATIVE (AFU_ORTHOLOGUE AFUA_6G09600)-RELATED"/>
    <property type="match status" value="1"/>
</dbReference>
<evidence type="ECO:0000256" key="2">
    <source>
        <dbReference type="PIRSR" id="PIRSR005962-1"/>
    </source>
</evidence>
<dbReference type="PANTHER" id="PTHR11014">
    <property type="entry name" value="PEPTIDASE M20 FAMILY MEMBER"/>
    <property type="match status" value="1"/>
</dbReference>
<accession>C6BUJ8</accession>
<dbReference type="InterPro" id="IPR011650">
    <property type="entry name" value="Peptidase_M20_dimer"/>
</dbReference>